<keyword evidence="2" id="KW-1185">Reference proteome</keyword>
<evidence type="ECO:0000313" key="2">
    <source>
        <dbReference type="Proteomes" id="UP000233551"/>
    </source>
</evidence>
<sequence>MLKGKLKIPDKPRKVFPDRLGSLVAGFDLKEPENGWYSVLEPGEELKAFEPNGLGSVEPVTACDFDDEKPRGVDLDFRSLLVRPAKDGHGSVSAMEVIAADEKRSDLEHELSQQEINLEKLQRIANKGLPDGGGLRATTWKLLLGYLPPSRDLWEKDLTENRSKYAKLKEELLSSPSDFAQSRGENTTPAEEVETDTTDGPLQRRKISPEDHPLSVGKASAWSQFFQYAEIVEQIDRDLQRTHPDMKFFSGETENSRKHREAMRNILILFAKLNPAIRYVQGMNEVLAPIYYVFSTDPNEQNAANAEADSFSCFVRLLSDSVDHFCQQLDNSAGGILSTLSRLSELLKENDEELWRHLEYTTKVQPQFYAFRWITLLLTQEFSFQSILRIWDSLLSNPFGVQDMLLRVCCAMLLCLKGRLLSGDFIANLKLLQHYPTDINLDHLLNVATELSPDTSSFRLSL</sequence>
<dbReference type="InterPro" id="IPR035969">
    <property type="entry name" value="Rab-GAP_TBC_sf"/>
</dbReference>
<name>A0A2I0L500_PUNGR</name>
<accession>A0A2I0L500</accession>
<dbReference type="Proteomes" id="UP000233551">
    <property type="component" value="Unassembled WGS sequence"/>
</dbReference>
<dbReference type="GO" id="GO:0006886">
    <property type="term" value="P:intracellular protein transport"/>
    <property type="evidence" value="ECO:0007669"/>
    <property type="project" value="TreeGrafter"/>
</dbReference>
<dbReference type="AlphaFoldDB" id="A0A2I0L500"/>
<dbReference type="GO" id="GO:0005096">
    <property type="term" value="F:GTPase activator activity"/>
    <property type="evidence" value="ECO:0007669"/>
    <property type="project" value="TreeGrafter"/>
</dbReference>
<reference evidence="1 2" key="1">
    <citation type="submission" date="2017-11" db="EMBL/GenBank/DDBJ databases">
        <title>De-novo sequencing of pomegranate (Punica granatum L.) genome.</title>
        <authorList>
            <person name="Akparov Z."/>
            <person name="Amiraslanov A."/>
            <person name="Hajiyeva S."/>
            <person name="Abbasov M."/>
            <person name="Kaur K."/>
            <person name="Hamwieh A."/>
            <person name="Solovyev V."/>
            <person name="Salamov A."/>
            <person name="Braich B."/>
            <person name="Kosarev P."/>
            <person name="Mahmoud A."/>
            <person name="Hajiyev E."/>
            <person name="Babayeva S."/>
            <person name="Izzatullayeva V."/>
            <person name="Mammadov A."/>
            <person name="Mammadov A."/>
            <person name="Sharifova S."/>
            <person name="Ojaghi J."/>
            <person name="Eynullazada K."/>
            <person name="Bayramov B."/>
            <person name="Abdulazimova A."/>
            <person name="Shahmuradov I."/>
        </authorList>
    </citation>
    <scope>NUCLEOTIDE SEQUENCE [LARGE SCALE GENOMIC DNA]</scope>
    <source>
        <strain evidence="2">cv. AG2017</strain>
        <tissue evidence="1">Leaf</tissue>
    </source>
</reference>
<dbReference type="GeneID" id="116197513"/>
<evidence type="ECO:0000313" key="1">
    <source>
        <dbReference type="EMBL" id="PKI75754.1"/>
    </source>
</evidence>
<dbReference type="Gene3D" id="1.10.10.750">
    <property type="entry name" value="Ypt/Rab-GAP domain of gyp1p, domain 1"/>
    <property type="match status" value="1"/>
</dbReference>
<organism evidence="1 2">
    <name type="scientific">Punica granatum</name>
    <name type="common">Pomegranate</name>
    <dbReference type="NCBI Taxonomy" id="22663"/>
    <lineage>
        <taxon>Eukaryota</taxon>
        <taxon>Viridiplantae</taxon>
        <taxon>Streptophyta</taxon>
        <taxon>Embryophyta</taxon>
        <taxon>Tracheophyta</taxon>
        <taxon>Spermatophyta</taxon>
        <taxon>Magnoliopsida</taxon>
        <taxon>eudicotyledons</taxon>
        <taxon>Gunneridae</taxon>
        <taxon>Pentapetalae</taxon>
        <taxon>rosids</taxon>
        <taxon>malvids</taxon>
        <taxon>Myrtales</taxon>
        <taxon>Lythraceae</taxon>
        <taxon>Punica</taxon>
    </lineage>
</organism>
<dbReference type="Gene3D" id="1.10.8.270">
    <property type="entry name" value="putative rabgap domain of human tbc1 domain family member 14 like domains"/>
    <property type="match status" value="1"/>
</dbReference>
<dbReference type="SUPFAM" id="SSF47923">
    <property type="entry name" value="Ypt/Rab-GAP domain of gyp1p"/>
    <property type="match status" value="2"/>
</dbReference>
<dbReference type="FunFam" id="1.10.8.270:FF:000024">
    <property type="entry name" value="TBC1 domain family member 13"/>
    <property type="match status" value="1"/>
</dbReference>
<comment type="caution">
    <text evidence="1">The sequence shown here is derived from an EMBL/GenBank/DDBJ whole genome shotgun (WGS) entry which is preliminary data.</text>
</comment>
<proteinExistence type="predicted"/>
<dbReference type="FunFam" id="1.10.472.80:FF:000009">
    <property type="entry name" value="TBC1 domain family member 13"/>
    <property type="match status" value="1"/>
</dbReference>
<dbReference type="PROSITE" id="PS50086">
    <property type="entry name" value="TBC_RABGAP"/>
    <property type="match status" value="1"/>
</dbReference>
<dbReference type="InterPro" id="IPR000195">
    <property type="entry name" value="Rab-GAP-TBC_dom"/>
</dbReference>
<dbReference type="Pfam" id="PF00566">
    <property type="entry name" value="RabGAP-TBC"/>
    <property type="match status" value="1"/>
</dbReference>
<dbReference type="OrthoDB" id="10263206at2759"/>
<dbReference type="PANTHER" id="PTHR22957">
    <property type="entry name" value="TBC1 DOMAIN FAMILY MEMBER GTPASE-ACTIVATING PROTEIN"/>
    <property type="match status" value="1"/>
</dbReference>
<dbReference type="SMART" id="SM00164">
    <property type="entry name" value="TBC"/>
    <property type="match status" value="1"/>
</dbReference>
<dbReference type="EMBL" id="PGOL01000152">
    <property type="protein sequence ID" value="PKI75754.1"/>
    <property type="molecule type" value="Genomic_DNA"/>
</dbReference>
<dbReference type="Gene3D" id="1.10.472.80">
    <property type="entry name" value="Ypt/Rab-GAP domain of gyp1p, domain 3"/>
    <property type="match status" value="1"/>
</dbReference>
<dbReference type="PANTHER" id="PTHR22957:SF495">
    <property type="entry name" value="TBC1 DOMAIN FAMILY MEMBER 13-LIKE ISOFORM X1"/>
    <property type="match status" value="1"/>
</dbReference>
<gene>
    <name evidence="1" type="ORF">CRG98_003897</name>
</gene>
<protein>
    <submittedName>
        <fullName evidence="1">Uncharacterized protein</fullName>
    </submittedName>
</protein>